<protein>
    <submittedName>
        <fullName evidence="1">Uncharacterized protein</fullName>
    </submittedName>
</protein>
<accession>A0A9D3UKV6</accession>
<dbReference type="AlphaFoldDB" id="A0A9D3UKV6"/>
<evidence type="ECO:0000313" key="2">
    <source>
        <dbReference type="Proteomes" id="UP000828251"/>
    </source>
</evidence>
<dbReference type="OrthoDB" id="1931687at2759"/>
<dbReference type="Proteomes" id="UP000828251">
    <property type="component" value="Unassembled WGS sequence"/>
</dbReference>
<dbReference type="EMBL" id="JAIQCV010000011">
    <property type="protein sequence ID" value="KAH1046689.1"/>
    <property type="molecule type" value="Genomic_DNA"/>
</dbReference>
<reference evidence="1 2" key="1">
    <citation type="journal article" date="2021" name="Plant Biotechnol. J.">
        <title>Multi-omics assisted identification of the key and species-specific regulatory components of drought-tolerant mechanisms in Gossypium stocksii.</title>
        <authorList>
            <person name="Yu D."/>
            <person name="Ke L."/>
            <person name="Zhang D."/>
            <person name="Wu Y."/>
            <person name="Sun Y."/>
            <person name="Mei J."/>
            <person name="Sun J."/>
            <person name="Sun Y."/>
        </authorList>
    </citation>
    <scope>NUCLEOTIDE SEQUENCE [LARGE SCALE GENOMIC DNA]</scope>
    <source>
        <strain evidence="2">cv. E1</strain>
        <tissue evidence="1">Leaf</tissue>
    </source>
</reference>
<evidence type="ECO:0000313" key="1">
    <source>
        <dbReference type="EMBL" id="KAH1046689.1"/>
    </source>
</evidence>
<name>A0A9D3UKV6_9ROSI</name>
<feature type="non-terminal residue" evidence="1">
    <location>
        <position position="1"/>
    </location>
</feature>
<comment type="caution">
    <text evidence="1">The sequence shown here is derived from an EMBL/GenBank/DDBJ whole genome shotgun (WGS) entry which is preliminary data.</text>
</comment>
<proteinExistence type="predicted"/>
<gene>
    <name evidence="1" type="ORF">J1N35_037473</name>
</gene>
<sequence length="62" mass="7122">ELITQKKAQYTNEEKRLDVKNSKALITVFNGVDMEQFKVISLCETTKEAWTIPLNQHEGNVV</sequence>
<feature type="non-terminal residue" evidence="1">
    <location>
        <position position="62"/>
    </location>
</feature>
<keyword evidence="2" id="KW-1185">Reference proteome</keyword>
<organism evidence="1 2">
    <name type="scientific">Gossypium stocksii</name>
    <dbReference type="NCBI Taxonomy" id="47602"/>
    <lineage>
        <taxon>Eukaryota</taxon>
        <taxon>Viridiplantae</taxon>
        <taxon>Streptophyta</taxon>
        <taxon>Embryophyta</taxon>
        <taxon>Tracheophyta</taxon>
        <taxon>Spermatophyta</taxon>
        <taxon>Magnoliopsida</taxon>
        <taxon>eudicotyledons</taxon>
        <taxon>Gunneridae</taxon>
        <taxon>Pentapetalae</taxon>
        <taxon>rosids</taxon>
        <taxon>malvids</taxon>
        <taxon>Malvales</taxon>
        <taxon>Malvaceae</taxon>
        <taxon>Malvoideae</taxon>
        <taxon>Gossypium</taxon>
    </lineage>
</organism>